<gene>
    <name evidence="1" type="ORF">O1611_g4274</name>
</gene>
<evidence type="ECO:0000313" key="1">
    <source>
        <dbReference type="EMBL" id="KAJ8129360.1"/>
    </source>
</evidence>
<accession>A0ACC2JPE4</accession>
<proteinExistence type="predicted"/>
<protein>
    <submittedName>
        <fullName evidence="1">Uncharacterized protein</fullName>
    </submittedName>
</protein>
<keyword evidence="2" id="KW-1185">Reference proteome</keyword>
<comment type="caution">
    <text evidence="1">The sequence shown here is derived from an EMBL/GenBank/DDBJ whole genome shotgun (WGS) entry which is preliminary data.</text>
</comment>
<dbReference type="EMBL" id="JAPUUL010000787">
    <property type="protein sequence ID" value="KAJ8129360.1"/>
    <property type="molecule type" value="Genomic_DNA"/>
</dbReference>
<name>A0ACC2JPE4_9PEZI</name>
<sequence>MSRNNSGAPLMGFSVHQPAIGAPLQFFPAMGSKQLDEMIDAYVPGDASILDKRAAVSMEFFEYTIATGDLFKFFMVYPTLGSTSASPTMNSGSHSGFTTSPALSESQWSNPSPQMVSPSSKQAASPNDFSNLPGMKIMTKDGRDVTNSASRGCKTKEQRDHAHLMRIIKACDSCRRKKTKCDPSHKRPAAGTSSGKITKKASKTPRPAAAPPQIPIEQASVALELDQLFSGPSLDPLFAESLNAPLDASSMEWDQFIQYDEEPTEMIPYDYNFFLDPTNYFSPTTTASFSSSSTSPSQLPITPIDRDVNIPDGTVVGHDHKPLLPYLDPAGLEAGNNYVDFNLYSPQSSFLDEELGFAKEVAASPIQSKQRDPNDHGTYASQEAIINVTASTAGPELVDSYRQDIILANAGDGLLHDTSNYMHHWLGSTVVTSTTTTTTTQDTASQGGLLDSLYDVLSSDGQATPIPTGANTTSTGLLVANNVFEGVTSEGLYGRETIYERQSSRPLSDRSRPQPSLVSSERADPSARLREQQAILHGVGTISHTHSLSPQPSVIRSCGQDEPSSATYSAIHSTATRALTTVGVQEEQTNHVNRIQSTAVARDNTYRDPGDETPSPLSSPTRSSIAVTSSWNTRNTRSSTSELGSRPTLTTEKQATGTTVVITAQHSIDKHEYKPVIPWNSSSKSQYAAGVPTGVMRNTPTIAGQLSSPDGLPAISVMPGLDVLPLVVSLASLRTTIAKGSGLTEDARSDMLGDVAKRTAAILLFSVAICQPALFISLLSVITLSVIGFYIQLQRHPSHPAAQSQPFNSPLTHRLPYVKPLLTNTIDNLKEAEALDTSSDHAEYCIAPSRALPRTSENGSTTCTGKRDTNLCLKEASIERPTIDRFASLTPKLCIRVWITIEKRRSLVLSGKFQDLLICDDAWALSTGSNRALLDILKASRRKAVEQVLAPEASHAKEPNLPESVEEMLKEKTKKRILSPNSTTVVIRGRSEARDSPVVGVLIATKKTDADMETLGKGIPAAVDDIITALRGLHNPLPDNPDDLCELPPWAADAAQLLALALTSNMALVKYTQGLKEFWMIEEMGVLEEALGKGVSVCMIEKLKERAKADILPIFAYGNLDSLNLFTQCGFTFDHYDRTSHVPDLIARRVLHLQPN</sequence>
<evidence type="ECO:0000313" key="2">
    <source>
        <dbReference type="Proteomes" id="UP001153332"/>
    </source>
</evidence>
<dbReference type="Proteomes" id="UP001153332">
    <property type="component" value="Unassembled WGS sequence"/>
</dbReference>
<organism evidence="1 2">
    <name type="scientific">Lasiodiplodia mahajangana</name>
    <dbReference type="NCBI Taxonomy" id="1108764"/>
    <lineage>
        <taxon>Eukaryota</taxon>
        <taxon>Fungi</taxon>
        <taxon>Dikarya</taxon>
        <taxon>Ascomycota</taxon>
        <taxon>Pezizomycotina</taxon>
        <taxon>Dothideomycetes</taxon>
        <taxon>Dothideomycetes incertae sedis</taxon>
        <taxon>Botryosphaeriales</taxon>
        <taxon>Botryosphaeriaceae</taxon>
        <taxon>Lasiodiplodia</taxon>
    </lineage>
</organism>
<reference evidence="1" key="1">
    <citation type="submission" date="2022-12" db="EMBL/GenBank/DDBJ databases">
        <title>Genome Sequence of Lasiodiplodia mahajangana.</title>
        <authorList>
            <person name="Buettner E."/>
        </authorList>
    </citation>
    <scope>NUCLEOTIDE SEQUENCE</scope>
    <source>
        <strain evidence="1">VT137</strain>
    </source>
</reference>